<dbReference type="Pfam" id="PF09969">
    <property type="entry name" value="DUF2203"/>
    <property type="match status" value="1"/>
</dbReference>
<dbReference type="EMBL" id="SRHE01000369">
    <property type="protein sequence ID" value="TWW09146.1"/>
    <property type="molecule type" value="Genomic_DNA"/>
</dbReference>
<reference evidence="1 2" key="1">
    <citation type="submission" date="2019-08" db="EMBL/GenBank/DDBJ databases">
        <title>100 year-old enigma solved: identification of Planctomyces bekefii, the type genus and species of the phylum Planctomycetes.</title>
        <authorList>
            <person name="Svetlana D.N."/>
            <person name="Overmann J."/>
        </authorList>
    </citation>
    <scope>NUCLEOTIDE SEQUENCE [LARGE SCALE GENOMIC DNA]</scope>
    <source>
        <strain evidence="1">Phe10_nw2017</strain>
    </source>
</reference>
<evidence type="ECO:0000313" key="2">
    <source>
        <dbReference type="Proteomes" id="UP000321083"/>
    </source>
</evidence>
<gene>
    <name evidence="1" type="ORF">E3A20_17270</name>
</gene>
<organism evidence="1 2">
    <name type="scientific">Planctomyces bekefii</name>
    <dbReference type="NCBI Taxonomy" id="1653850"/>
    <lineage>
        <taxon>Bacteria</taxon>
        <taxon>Pseudomonadati</taxon>
        <taxon>Planctomycetota</taxon>
        <taxon>Planctomycetia</taxon>
        <taxon>Planctomycetales</taxon>
        <taxon>Planctomycetaceae</taxon>
        <taxon>Planctomyces</taxon>
    </lineage>
</organism>
<sequence length="173" mass="18614">MLSLQDVNARLPLVRSIVRDVMGLHRDLSERRGRLRELRERYPAPGVSQAGRTAGTAGTGSLMSGVGRVGPAVYEQEVVQMESELARDETRMAEYARELSSIGGSLADAGLGQVDFNGQLSGEQVVLSWQFDEPEVMYCRTGLRHGGERRLLMQAAGSGDLGAGGVSEFGQSC</sequence>
<name>A0A5C6M363_9PLAN</name>
<protein>
    <recommendedName>
        <fullName evidence="3">DUF2203 domain-containing protein</fullName>
    </recommendedName>
</protein>
<dbReference type="AlphaFoldDB" id="A0A5C6M363"/>
<dbReference type="Proteomes" id="UP000321083">
    <property type="component" value="Unassembled WGS sequence"/>
</dbReference>
<reference evidence="1 2" key="2">
    <citation type="submission" date="2019-08" db="EMBL/GenBank/DDBJ databases">
        <authorList>
            <person name="Henke P."/>
        </authorList>
    </citation>
    <scope>NUCLEOTIDE SEQUENCE [LARGE SCALE GENOMIC DNA]</scope>
    <source>
        <strain evidence="1">Phe10_nw2017</strain>
    </source>
</reference>
<evidence type="ECO:0008006" key="3">
    <source>
        <dbReference type="Google" id="ProtNLM"/>
    </source>
</evidence>
<keyword evidence="2" id="KW-1185">Reference proteome</keyword>
<accession>A0A5C6M363</accession>
<evidence type="ECO:0000313" key="1">
    <source>
        <dbReference type="EMBL" id="TWW09146.1"/>
    </source>
</evidence>
<comment type="caution">
    <text evidence="1">The sequence shown here is derived from an EMBL/GenBank/DDBJ whole genome shotgun (WGS) entry which is preliminary data.</text>
</comment>
<dbReference type="InterPro" id="IPR018699">
    <property type="entry name" value="DUF2203"/>
</dbReference>
<proteinExistence type="predicted"/>